<dbReference type="Gene3D" id="3.40.50.880">
    <property type="match status" value="2"/>
</dbReference>
<dbReference type="GeneID" id="82810330"/>
<dbReference type="InterPro" id="IPR002818">
    <property type="entry name" value="DJ-1/PfpI"/>
</dbReference>
<evidence type="ECO:0000313" key="5">
    <source>
        <dbReference type="Proteomes" id="UP000276178"/>
    </source>
</evidence>
<evidence type="ECO:0000259" key="2">
    <source>
        <dbReference type="Pfam" id="PF01965"/>
    </source>
</evidence>
<gene>
    <name evidence="3" type="ORF">BAG01nite_29160</name>
    <name evidence="4" type="ORF">EB820_21395</name>
</gene>
<dbReference type="InterPro" id="IPR029062">
    <property type="entry name" value="Class_I_gatase-like"/>
</dbReference>
<keyword evidence="6" id="KW-1185">Reference proteome</keyword>
<dbReference type="PANTHER" id="PTHR43130">
    <property type="entry name" value="ARAC-FAMILY TRANSCRIPTIONAL REGULATOR"/>
    <property type="match status" value="1"/>
</dbReference>
<name>A0A3M8AH85_9BACL</name>
<proteinExistence type="predicted"/>
<keyword evidence="1" id="KW-0812">Transmembrane</keyword>
<evidence type="ECO:0000256" key="1">
    <source>
        <dbReference type="SAM" id="Phobius"/>
    </source>
</evidence>
<evidence type="ECO:0000313" key="4">
    <source>
        <dbReference type="EMBL" id="RNB50562.1"/>
    </source>
</evidence>
<dbReference type="RefSeq" id="WP_122953327.1">
    <property type="nucleotide sequence ID" value="NZ_BJOD01000029.1"/>
</dbReference>
<dbReference type="Proteomes" id="UP000317180">
    <property type="component" value="Unassembled WGS sequence"/>
</dbReference>
<feature type="transmembrane region" description="Helical" evidence="1">
    <location>
        <begin position="423"/>
        <end position="443"/>
    </location>
</feature>
<dbReference type="PANTHER" id="PTHR43130:SF3">
    <property type="entry name" value="HTH-TYPE TRANSCRIPTIONAL REGULATOR RV1931C"/>
    <property type="match status" value="1"/>
</dbReference>
<dbReference type="InterPro" id="IPR052158">
    <property type="entry name" value="INH-QAR"/>
</dbReference>
<protein>
    <submittedName>
        <fullName evidence="4">DJ-1/PfpI family protein</fullName>
    </submittedName>
</protein>
<comment type="caution">
    <text evidence="4">The sequence shown here is derived from an EMBL/GenBank/DDBJ whole genome shotgun (WGS) entry which is preliminary data.</text>
</comment>
<dbReference type="OrthoDB" id="6382410at2"/>
<reference evidence="3 6" key="2">
    <citation type="submission" date="2019-06" db="EMBL/GenBank/DDBJ databases">
        <title>Whole genome shotgun sequence of Brevibacillus agri NBRC 15538.</title>
        <authorList>
            <person name="Hosoyama A."/>
            <person name="Uohara A."/>
            <person name="Ohji S."/>
            <person name="Ichikawa N."/>
        </authorList>
    </citation>
    <scope>NUCLEOTIDE SEQUENCE [LARGE SCALE GENOMIC DNA]</scope>
    <source>
        <strain evidence="3 6">NBRC 15538</strain>
    </source>
</reference>
<dbReference type="Pfam" id="PF01965">
    <property type="entry name" value="DJ-1_PfpI"/>
    <property type="match status" value="1"/>
</dbReference>
<accession>A0A3M8AH85</accession>
<sequence>MKKVLLRLAVYLLSLVVFVGGLGFLGYSHTQKEFYNALREEAVPSLEGVTIPPHDPAKPTVAVVLGDSSITTEDFDFLIPYTLLSMTEAYNVYAVAPDKDLKALSGGLDVVPHYTYAELDALLGKDPDVIVVPFMPIIAEATYAPTREWIQKHANSDTTFLSICGGSGNLADAGLLKGKSAASHWQAIPSLRVFYPDTTWVEDVRYVHEGNTLTSSGQTAGIDAVLHLISQQVGEPTAASIAKQISYPNYEFVANPKVEPFVLDYKFSTYILNSTFRWQKKQMGVLLYDGMEELALSSIFDSYADTGTTRVRTISRTMTPLTTKHHLNIVARHTIENAPQLDKMIIPGGDAPSLAHDDIKFWNEKGKADVTLLIHADSPNRYVFEAPLEDLAKQEDLLTARHGVKRLEYRFDNIKLEGSALPLMTYAHLLLTLALAFFTAFFIDRKFIAKKSICCLHKRTL</sequence>
<evidence type="ECO:0000313" key="3">
    <source>
        <dbReference type="EMBL" id="GED26814.1"/>
    </source>
</evidence>
<reference evidence="4 5" key="1">
    <citation type="submission" date="2018-10" db="EMBL/GenBank/DDBJ databases">
        <title>Phylogenomics of Brevibacillus.</title>
        <authorList>
            <person name="Dunlap C."/>
        </authorList>
    </citation>
    <scope>NUCLEOTIDE SEQUENCE [LARGE SCALE GENOMIC DNA]</scope>
    <source>
        <strain evidence="4 5">NRRL NRS 1219</strain>
    </source>
</reference>
<evidence type="ECO:0000313" key="6">
    <source>
        <dbReference type="Proteomes" id="UP000317180"/>
    </source>
</evidence>
<organism evidence="4 5">
    <name type="scientific">Brevibacillus agri</name>
    <dbReference type="NCBI Taxonomy" id="51101"/>
    <lineage>
        <taxon>Bacteria</taxon>
        <taxon>Bacillati</taxon>
        <taxon>Bacillota</taxon>
        <taxon>Bacilli</taxon>
        <taxon>Bacillales</taxon>
        <taxon>Paenibacillaceae</taxon>
        <taxon>Brevibacillus</taxon>
    </lineage>
</organism>
<dbReference type="EMBL" id="RHHN01000068">
    <property type="protein sequence ID" value="RNB50562.1"/>
    <property type="molecule type" value="Genomic_DNA"/>
</dbReference>
<feature type="domain" description="DJ-1/PfpI" evidence="2">
    <location>
        <begin position="71"/>
        <end position="230"/>
    </location>
</feature>
<dbReference type="EMBL" id="BJOD01000029">
    <property type="protein sequence ID" value="GED26814.1"/>
    <property type="molecule type" value="Genomic_DNA"/>
</dbReference>
<dbReference type="Proteomes" id="UP000276178">
    <property type="component" value="Unassembled WGS sequence"/>
</dbReference>
<dbReference type="AlphaFoldDB" id="A0A3M8AH85"/>
<keyword evidence="1" id="KW-0472">Membrane</keyword>
<keyword evidence="1" id="KW-1133">Transmembrane helix</keyword>
<dbReference type="SUPFAM" id="SSF52317">
    <property type="entry name" value="Class I glutamine amidotransferase-like"/>
    <property type="match status" value="2"/>
</dbReference>